<feature type="transmembrane region" description="Helical" evidence="5">
    <location>
        <begin position="613"/>
        <end position="631"/>
    </location>
</feature>
<dbReference type="InterPro" id="IPR037185">
    <property type="entry name" value="EmrE-like"/>
</dbReference>
<dbReference type="SUPFAM" id="SSF103481">
    <property type="entry name" value="Multidrug resistance efflux transporter EmrE"/>
    <property type="match status" value="4"/>
</dbReference>
<dbReference type="Proteomes" id="UP000591131">
    <property type="component" value="Unassembled WGS sequence"/>
</dbReference>
<feature type="transmembrane region" description="Helical" evidence="5">
    <location>
        <begin position="125"/>
        <end position="145"/>
    </location>
</feature>
<name>A0A7J6MSZ9_PERCH</name>
<dbReference type="PANTHER" id="PTHR22911">
    <property type="entry name" value="ACYL-MALONYL CONDENSING ENZYME-RELATED"/>
    <property type="match status" value="1"/>
</dbReference>
<dbReference type="GO" id="GO:0016020">
    <property type="term" value="C:membrane"/>
    <property type="evidence" value="ECO:0007669"/>
    <property type="project" value="UniProtKB-SubCell"/>
</dbReference>
<evidence type="ECO:0000256" key="1">
    <source>
        <dbReference type="ARBA" id="ARBA00004141"/>
    </source>
</evidence>
<dbReference type="AlphaFoldDB" id="A0A7J6MSZ9"/>
<dbReference type="Pfam" id="PF02535">
    <property type="entry name" value="Zip"/>
    <property type="match status" value="1"/>
</dbReference>
<protein>
    <recommendedName>
        <fullName evidence="6">EamA domain-containing protein</fullName>
    </recommendedName>
</protein>
<feature type="transmembrane region" description="Helical" evidence="5">
    <location>
        <begin position="882"/>
        <end position="903"/>
    </location>
</feature>
<evidence type="ECO:0000259" key="6">
    <source>
        <dbReference type="Pfam" id="PF00892"/>
    </source>
</evidence>
<comment type="subcellular location">
    <subcellularLocation>
        <location evidence="1">Membrane</location>
        <topology evidence="1">Multi-pass membrane protein</topology>
    </subcellularLocation>
</comment>
<accession>A0A7J6MSZ9</accession>
<feature type="transmembrane region" description="Helical" evidence="5">
    <location>
        <begin position="386"/>
        <end position="405"/>
    </location>
</feature>
<evidence type="ECO:0000313" key="8">
    <source>
        <dbReference type="Proteomes" id="UP000591131"/>
    </source>
</evidence>
<keyword evidence="8" id="KW-1185">Reference proteome</keyword>
<dbReference type="Pfam" id="PF00892">
    <property type="entry name" value="EamA"/>
    <property type="match status" value="2"/>
</dbReference>
<feature type="transmembrane region" description="Helical" evidence="5">
    <location>
        <begin position="58"/>
        <end position="76"/>
    </location>
</feature>
<keyword evidence="3 5" id="KW-1133">Transmembrane helix</keyword>
<feature type="transmembrane region" description="Helical" evidence="5">
    <location>
        <begin position="1018"/>
        <end position="1034"/>
    </location>
</feature>
<feature type="transmembrane region" description="Helical" evidence="5">
    <location>
        <begin position="915"/>
        <end position="937"/>
    </location>
</feature>
<dbReference type="InterPro" id="IPR003689">
    <property type="entry name" value="ZIP"/>
</dbReference>
<feature type="transmembrane region" description="Helical" evidence="5">
    <location>
        <begin position="486"/>
        <end position="503"/>
    </location>
</feature>
<feature type="transmembrane region" description="Helical" evidence="5">
    <location>
        <begin position="550"/>
        <end position="567"/>
    </location>
</feature>
<feature type="transmembrane region" description="Helical" evidence="5">
    <location>
        <begin position="637"/>
        <end position="655"/>
    </location>
</feature>
<dbReference type="EMBL" id="JAAPAO010000058">
    <property type="protein sequence ID" value="KAF4674725.1"/>
    <property type="molecule type" value="Genomic_DNA"/>
</dbReference>
<sequence length="1035" mass="112268">MQLIFSYMACVVAGVPPLPSPREPDNLLGWVLLRGVFGALSNWILYYSLSQLPLADSSSLFFIQPMFTLILAPLVINERIAPRQVLAVLMAICGVFFIARPAWLFGASAAGNVVMHNVDAQIPRWLAIIVCLSGSFIASLVFITVTHIGKRVHWAQLVFSFAAFGTVVAMLPLYFQWSPMRMPSSPGPFIMLFSLGCCALLGQSTFNYGMQLCQSAVTSSLVRQTDLVFAFIYQALFLDHPLTLYSITGGSFVFCGALVDAVPKLLAELKSRGSAVSRARANSGRGEVHMGLGVTFVFISAIAFSTMSFLASIASRWFASSETMFVRCIMQLIFAWLACRAAKVPVLPSIHAPHHLFWWVMLRGLFGAAGNWILYYSLSQLPLADASSLFFTQPMFTLTLAPILIHEKIAPRQVLAVLFAICGVFFIAHPTWLFGASAATYEAMDNVDSQLPRWLAIIVCLCGSFCSAMVFITVSNIGQRAHWAQLVFAFAIIGTCVATIPLLSHFAPLRWPHGIVPYIVILSVGCCALVGQSTFNYGMQLCQSAVTSSLVRQSDLIFAFIYQALFLHQKLTWYVIVGGCFVLGGALTDAIPKVIKELRHKGYLRHLVHLHHCLWPLLIHYMFLSVALIVLSVSDCTAKLLATIAAMLVALLGLWAAKEIGKIKKPLLFSVSQAFTAGVLFAAGLCHMLPDSTGDLVEAYLDDSPRFGSLIACTSAAIAFLLLLSIEEIVSALLPANSAVPHSDAACVTYRAQFPILPRKELVGPHGCCEDTDPDSCCEAIAHRNTQEREGLADPLLPRYHNECCPVHEHDHVHRHTHDQSISEADIDHFLADVDAVHHAEPPAADGKPKAAGNHDEDIRHILEHHLTHHHHKELEHTPVKAGACAEIGAITLFIALSFHSVMEGLGIGSATHSWEILPVLTAILAHKALAAFALGCSFVESGVSDKRFVTLGLIFAAGTPIGALFGDIGYSAEGNKHTAAVFSAVCKALAAGTFLQVSSMEIIPQVFASAEGRFSKLSAVLVGFGAMAVLALWI</sequence>
<organism evidence="7 8">
    <name type="scientific">Perkinsus chesapeaki</name>
    <name type="common">Clam parasite</name>
    <name type="synonym">Perkinsus andrewsi</name>
    <dbReference type="NCBI Taxonomy" id="330153"/>
    <lineage>
        <taxon>Eukaryota</taxon>
        <taxon>Sar</taxon>
        <taxon>Alveolata</taxon>
        <taxon>Perkinsozoa</taxon>
        <taxon>Perkinsea</taxon>
        <taxon>Perkinsida</taxon>
        <taxon>Perkinsidae</taxon>
        <taxon>Perkinsus</taxon>
    </lineage>
</organism>
<evidence type="ECO:0000313" key="7">
    <source>
        <dbReference type="EMBL" id="KAF4674725.1"/>
    </source>
</evidence>
<keyword evidence="2 5" id="KW-0812">Transmembrane</keyword>
<evidence type="ECO:0000256" key="4">
    <source>
        <dbReference type="ARBA" id="ARBA00023136"/>
    </source>
</evidence>
<evidence type="ECO:0000256" key="5">
    <source>
        <dbReference type="SAM" id="Phobius"/>
    </source>
</evidence>
<feature type="transmembrane region" description="Helical" evidence="5">
    <location>
        <begin position="515"/>
        <end position="538"/>
    </location>
</feature>
<feature type="transmembrane region" description="Helical" evidence="5">
    <location>
        <begin position="454"/>
        <end position="474"/>
    </location>
</feature>
<dbReference type="InterPro" id="IPR000620">
    <property type="entry name" value="EamA_dom"/>
</dbReference>
<feature type="transmembrane region" description="Helical" evidence="5">
    <location>
        <begin position="573"/>
        <end position="592"/>
    </location>
</feature>
<feature type="transmembrane region" description="Helical" evidence="5">
    <location>
        <begin position="85"/>
        <end position="105"/>
    </location>
</feature>
<feature type="transmembrane region" description="Helical" evidence="5">
    <location>
        <begin position="667"/>
        <end position="687"/>
    </location>
</feature>
<feature type="transmembrane region" description="Helical" evidence="5">
    <location>
        <begin position="707"/>
        <end position="726"/>
    </location>
</feature>
<feature type="transmembrane region" description="Helical" evidence="5">
    <location>
        <begin position="979"/>
        <end position="998"/>
    </location>
</feature>
<keyword evidence="4 5" id="KW-0472">Membrane</keyword>
<gene>
    <name evidence="7" type="ORF">FOL47_008775</name>
</gene>
<feature type="transmembrane region" description="Helical" evidence="5">
    <location>
        <begin position="27"/>
        <end position="46"/>
    </location>
</feature>
<dbReference type="PANTHER" id="PTHR22911:SF6">
    <property type="entry name" value="SOLUTE CARRIER FAMILY 35 MEMBER G1"/>
    <property type="match status" value="1"/>
</dbReference>
<feature type="transmembrane region" description="Helical" evidence="5">
    <location>
        <begin position="288"/>
        <end position="318"/>
    </location>
</feature>
<feature type="transmembrane region" description="Helical" evidence="5">
    <location>
        <begin position="356"/>
        <end position="374"/>
    </location>
</feature>
<feature type="domain" description="EamA" evidence="6">
    <location>
        <begin position="292"/>
        <end position="427"/>
    </location>
</feature>
<evidence type="ECO:0000256" key="2">
    <source>
        <dbReference type="ARBA" id="ARBA00022692"/>
    </source>
</evidence>
<feature type="transmembrane region" description="Helical" evidence="5">
    <location>
        <begin position="414"/>
        <end position="434"/>
    </location>
</feature>
<proteinExistence type="predicted"/>
<feature type="domain" description="EamA" evidence="6">
    <location>
        <begin position="11"/>
        <end position="99"/>
    </location>
</feature>
<feature type="transmembrane region" description="Helical" evidence="5">
    <location>
        <begin position="157"/>
        <end position="177"/>
    </location>
</feature>
<feature type="transmembrane region" description="Helical" evidence="5">
    <location>
        <begin position="221"/>
        <end position="238"/>
    </location>
</feature>
<feature type="transmembrane region" description="Helical" evidence="5">
    <location>
        <begin position="189"/>
        <end position="209"/>
    </location>
</feature>
<feature type="transmembrane region" description="Helical" evidence="5">
    <location>
        <begin position="949"/>
        <end position="967"/>
    </location>
</feature>
<dbReference type="Gene3D" id="1.10.3730.20">
    <property type="match status" value="1"/>
</dbReference>
<evidence type="ECO:0000256" key="3">
    <source>
        <dbReference type="ARBA" id="ARBA00022989"/>
    </source>
</evidence>
<dbReference type="OrthoDB" id="439527at2759"/>
<dbReference type="GO" id="GO:0046873">
    <property type="term" value="F:metal ion transmembrane transporter activity"/>
    <property type="evidence" value="ECO:0007669"/>
    <property type="project" value="InterPro"/>
</dbReference>
<comment type="caution">
    <text evidence="7">The sequence shown here is derived from an EMBL/GenBank/DDBJ whole genome shotgun (WGS) entry which is preliminary data.</text>
</comment>
<reference evidence="7 8" key="1">
    <citation type="submission" date="2020-04" db="EMBL/GenBank/DDBJ databases">
        <title>Perkinsus chesapeaki whole genome sequence.</title>
        <authorList>
            <person name="Bogema D.R."/>
        </authorList>
    </citation>
    <scope>NUCLEOTIDE SEQUENCE [LARGE SCALE GENOMIC DNA]</scope>
    <source>
        <strain evidence="7">ATCC PRA-425</strain>
    </source>
</reference>